<dbReference type="PANTHER" id="PTHR38103:SF1">
    <property type="entry name" value="RECOMBINATION-ASSOCIATED PROTEIN RDGC"/>
    <property type="match status" value="1"/>
</dbReference>
<evidence type="ECO:0000256" key="3">
    <source>
        <dbReference type="ARBA" id="ARBA00022296"/>
    </source>
</evidence>
<dbReference type="Pfam" id="PF04381">
    <property type="entry name" value="RdgC"/>
    <property type="match status" value="1"/>
</dbReference>
<dbReference type="Proteomes" id="UP000288405">
    <property type="component" value="Unassembled WGS sequence"/>
</dbReference>
<sequence length="303" mass="34606">MWFKNLRVYHFTQKFSWDETSVTSLEERRFSPCARSEPASVGWISPLGQEDGPLVHELSDFVLVCLKKEEKVLPASAINAELDVRKEAYQNEHARPMPRKEQQSLKEDITHQMLPQAFSKYGITWAIIDLTGQRLLVDASSASKAEELTAVLRSCLGSLPVKPWGAEHPGHHFFTEWVAKQTPPHPFTIGFEAELRGERDDDSVVRFKNHDLTTEEVALHLQHGKQVTQLALEWSERLSFTLADDYAVKKLRFSDILKEQLDDVHAESRAEQLDRDFALMSAEFSELLNQLEQALEIQATVEP</sequence>
<protein>
    <recommendedName>
        <fullName evidence="3">Recombination-associated protein RdgC</fullName>
    </recommendedName>
</protein>
<proteinExistence type="inferred from homology"/>
<evidence type="ECO:0000313" key="6">
    <source>
        <dbReference type="EMBL" id="RUO29114.1"/>
    </source>
</evidence>
<dbReference type="OrthoDB" id="5290530at2"/>
<gene>
    <name evidence="6" type="ORF">CWE11_10180</name>
</gene>
<keyword evidence="4" id="KW-0963">Cytoplasm</keyword>
<dbReference type="GO" id="GO:0043590">
    <property type="term" value="C:bacterial nucleoid"/>
    <property type="evidence" value="ECO:0007669"/>
    <property type="project" value="TreeGrafter"/>
</dbReference>
<comment type="similarity">
    <text evidence="2">Belongs to the RdgC family.</text>
</comment>
<evidence type="ECO:0000256" key="1">
    <source>
        <dbReference type="ARBA" id="ARBA00004453"/>
    </source>
</evidence>
<dbReference type="EMBL" id="PIPM01000013">
    <property type="protein sequence ID" value="RUO29114.1"/>
    <property type="molecule type" value="Genomic_DNA"/>
</dbReference>
<dbReference type="NCBIfam" id="NF001464">
    <property type="entry name" value="PRK00321.1-5"/>
    <property type="match status" value="1"/>
</dbReference>
<dbReference type="GO" id="GO:0006310">
    <property type="term" value="P:DNA recombination"/>
    <property type="evidence" value="ECO:0007669"/>
    <property type="project" value="UniProtKB-KW"/>
</dbReference>
<dbReference type="NCBIfam" id="NF001462">
    <property type="entry name" value="PRK00321.1-3"/>
    <property type="match status" value="1"/>
</dbReference>
<evidence type="ECO:0000313" key="7">
    <source>
        <dbReference type="Proteomes" id="UP000288405"/>
    </source>
</evidence>
<evidence type="ECO:0000256" key="4">
    <source>
        <dbReference type="ARBA" id="ARBA00022490"/>
    </source>
</evidence>
<evidence type="ECO:0000256" key="5">
    <source>
        <dbReference type="ARBA" id="ARBA00023172"/>
    </source>
</evidence>
<dbReference type="GO" id="GO:0003690">
    <property type="term" value="F:double-stranded DNA binding"/>
    <property type="evidence" value="ECO:0007669"/>
    <property type="project" value="TreeGrafter"/>
</dbReference>
<organism evidence="6 7">
    <name type="scientific">Aliidiomarina sanyensis</name>
    <dbReference type="NCBI Taxonomy" id="1249555"/>
    <lineage>
        <taxon>Bacteria</taxon>
        <taxon>Pseudomonadati</taxon>
        <taxon>Pseudomonadota</taxon>
        <taxon>Gammaproteobacteria</taxon>
        <taxon>Alteromonadales</taxon>
        <taxon>Idiomarinaceae</taxon>
        <taxon>Aliidiomarina</taxon>
    </lineage>
</organism>
<dbReference type="PANTHER" id="PTHR38103">
    <property type="entry name" value="RECOMBINATION-ASSOCIATED PROTEIN RDGC"/>
    <property type="match status" value="1"/>
</dbReference>
<keyword evidence="5" id="KW-0233">DNA recombination</keyword>
<reference evidence="6 7" key="1">
    <citation type="journal article" date="2011" name="Front. Microbiol.">
        <title>Genomic signatures of strain selection and enhancement in Bacillus atrophaeus var. globigii, a historical biowarfare simulant.</title>
        <authorList>
            <person name="Gibbons H.S."/>
            <person name="Broomall S.M."/>
            <person name="McNew L.A."/>
            <person name="Daligault H."/>
            <person name="Chapman C."/>
            <person name="Bruce D."/>
            <person name="Karavis M."/>
            <person name="Krepps M."/>
            <person name="McGregor P.A."/>
            <person name="Hong C."/>
            <person name="Park K.H."/>
            <person name="Akmal A."/>
            <person name="Feldman A."/>
            <person name="Lin J.S."/>
            <person name="Chang W.E."/>
            <person name="Higgs B.W."/>
            <person name="Demirev P."/>
            <person name="Lindquist J."/>
            <person name="Liem A."/>
            <person name="Fochler E."/>
            <person name="Read T.D."/>
            <person name="Tapia R."/>
            <person name="Johnson S."/>
            <person name="Bishop-Lilly K.A."/>
            <person name="Detter C."/>
            <person name="Han C."/>
            <person name="Sozhamannan S."/>
            <person name="Rosenzweig C.N."/>
            <person name="Skowronski E.W."/>
        </authorList>
    </citation>
    <scope>NUCLEOTIDE SEQUENCE [LARGE SCALE GENOMIC DNA]</scope>
    <source>
        <strain evidence="6 7">GYP-17</strain>
    </source>
</reference>
<dbReference type="InterPro" id="IPR007476">
    <property type="entry name" value="RdgC"/>
</dbReference>
<dbReference type="GO" id="GO:0000018">
    <property type="term" value="P:regulation of DNA recombination"/>
    <property type="evidence" value="ECO:0007669"/>
    <property type="project" value="TreeGrafter"/>
</dbReference>
<comment type="caution">
    <text evidence="6">The sequence shown here is derived from an EMBL/GenBank/DDBJ whole genome shotgun (WGS) entry which is preliminary data.</text>
</comment>
<accession>A0A432WBF6</accession>
<keyword evidence="7" id="KW-1185">Reference proteome</keyword>
<evidence type="ECO:0000256" key="2">
    <source>
        <dbReference type="ARBA" id="ARBA00008657"/>
    </source>
</evidence>
<comment type="subcellular location">
    <subcellularLocation>
        <location evidence="1">Cytoplasm</location>
        <location evidence="1">Nucleoid</location>
    </subcellularLocation>
</comment>
<dbReference type="AlphaFoldDB" id="A0A432WBF6"/>
<name>A0A432WBF6_9GAMM</name>
<dbReference type="RefSeq" id="WP_126777512.1">
    <property type="nucleotide sequence ID" value="NZ_PIPM01000013.1"/>
</dbReference>